<dbReference type="InterPro" id="IPR019805">
    <property type="entry name" value="Heat_shock_protein_90_CS"/>
</dbReference>
<evidence type="ECO:0000256" key="4">
    <source>
        <dbReference type="ARBA" id="ARBA00023186"/>
    </source>
</evidence>
<organism evidence="8 9">
    <name type="scientific">Anaeramoeba ignava</name>
    <name type="common">Anaerobic marine amoeba</name>
    <dbReference type="NCBI Taxonomy" id="1746090"/>
    <lineage>
        <taxon>Eukaryota</taxon>
        <taxon>Metamonada</taxon>
        <taxon>Anaeramoebidae</taxon>
        <taxon>Anaeramoeba</taxon>
    </lineage>
</organism>
<dbReference type="GO" id="GO:0016887">
    <property type="term" value="F:ATP hydrolysis activity"/>
    <property type="evidence" value="ECO:0007669"/>
    <property type="project" value="InterPro"/>
</dbReference>
<reference evidence="8" key="1">
    <citation type="submission" date="2022-10" db="EMBL/GenBank/DDBJ databases">
        <title>Novel sulphate-reducing endosymbionts in the free-living metamonad Anaeramoeba.</title>
        <authorList>
            <person name="Jerlstrom-Hultqvist J."/>
            <person name="Cepicka I."/>
            <person name="Gallot-Lavallee L."/>
            <person name="Salas-Leiva D."/>
            <person name="Curtis B.A."/>
            <person name="Zahonova K."/>
            <person name="Pipaliya S."/>
            <person name="Dacks J."/>
            <person name="Roger A.J."/>
        </authorList>
    </citation>
    <scope>NUCLEOTIDE SEQUENCE</scope>
    <source>
        <strain evidence="8">BMAN</strain>
    </source>
</reference>
<proteinExistence type="inferred from homology"/>
<dbReference type="OrthoDB" id="5426351at2759"/>
<dbReference type="PRINTS" id="PR00775">
    <property type="entry name" value="HEATSHOCK90"/>
</dbReference>
<dbReference type="SUPFAM" id="SSF55874">
    <property type="entry name" value="ATPase domain of HSP90 chaperone/DNA topoisomerase II/histidine kinase"/>
    <property type="match status" value="1"/>
</dbReference>
<dbReference type="Gene3D" id="3.30.565.10">
    <property type="entry name" value="Histidine kinase-like ATPase, C-terminal domain"/>
    <property type="match status" value="1"/>
</dbReference>
<dbReference type="NCBIfam" id="NF003555">
    <property type="entry name" value="PRK05218.1"/>
    <property type="match status" value="1"/>
</dbReference>
<evidence type="ECO:0000256" key="5">
    <source>
        <dbReference type="PIRSR" id="PIRSR002583-1"/>
    </source>
</evidence>
<feature type="binding site" evidence="5">
    <location>
        <begin position="177"/>
        <end position="178"/>
    </location>
    <ligand>
        <name>ATP</name>
        <dbReference type="ChEBI" id="CHEBI:30616"/>
    </ligand>
</feature>
<feature type="chain" id="PRO_5040422954" evidence="7">
    <location>
        <begin position="24"/>
        <end position="807"/>
    </location>
</feature>
<feature type="binding site" evidence="5">
    <location>
        <position position="162"/>
    </location>
    <ligand>
        <name>ATP</name>
        <dbReference type="ChEBI" id="CHEBI:30616"/>
    </ligand>
</feature>
<evidence type="ECO:0000256" key="7">
    <source>
        <dbReference type="SAM" id="SignalP"/>
    </source>
</evidence>
<name>A0A9Q0LYZ6_ANAIG</name>
<feature type="binding site" evidence="5">
    <location>
        <position position="109"/>
    </location>
    <ligand>
        <name>ATP</name>
        <dbReference type="ChEBI" id="CHEBI:30616"/>
    </ligand>
</feature>
<feature type="binding site" evidence="5">
    <location>
        <position position="470"/>
    </location>
    <ligand>
        <name>ATP</name>
        <dbReference type="ChEBI" id="CHEBI:30616"/>
    </ligand>
</feature>
<dbReference type="FunFam" id="3.30.565.10:FF:000005">
    <property type="entry name" value="Heat shock protein 90"/>
    <property type="match status" value="1"/>
</dbReference>
<feature type="signal peptide" evidence="7">
    <location>
        <begin position="1"/>
        <end position="23"/>
    </location>
</feature>
<feature type="region of interest" description="Disordered" evidence="6">
    <location>
        <begin position="776"/>
        <end position="807"/>
    </location>
</feature>
<dbReference type="InterPro" id="IPR037196">
    <property type="entry name" value="HSP90_C"/>
</dbReference>
<keyword evidence="7" id="KW-0732">Signal</keyword>
<keyword evidence="3 5" id="KW-0067">ATP-binding</keyword>
<evidence type="ECO:0000256" key="6">
    <source>
        <dbReference type="SAM" id="MobiDB-lite"/>
    </source>
</evidence>
<dbReference type="GO" id="GO:0140662">
    <property type="term" value="F:ATP-dependent protein folding chaperone"/>
    <property type="evidence" value="ECO:0007669"/>
    <property type="project" value="InterPro"/>
</dbReference>
<protein>
    <submittedName>
        <fullName evidence="8">Endoplasmin</fullName>
    </submittedName>
</protein>
<feature type="binding site" evidence="5">
    <location>
        <position position="113"/>
    </location>
    <ligand>
        <name>ATP</name>
        <dbReference type="ChEBI" id="CHEBI:30616"/>
    </ligand>
</feature>
<feature type="binding site" evidence="5">
    <location>
        <begin position="198"/>
        <end position="203"/>
    </location>
    <ligand>
        <name>ATP</name>
        <dbReference type="ChEBI" id="CHEBI:30616"/>
    </ligand>
</feature>
<dbReference type="Gene3D" id="3.30.230.80">
    <property type="match status" value="1"/>
</dbReference>
<dbReference type="Proteomes" id="UP001149090">
    <property type="component" value="Unassembled WGS sequence"/>
</dbReference>
<evidence type="ECO:0000256" key="2">
    <source>
        <dbReference type="ARBA" id="ARBA00022741"/>
    </source>
</evidence>
<dbReference type="SUPFAM" id="SSF110942">
    <property type="entry name" value="HSP90 C-terminal domain"/>
    <property type="match status" value="1"/>
</dbReference>
<dbReference type="PIRSF" id="PIRSF002583">
    <property type="entry name" value="Hsp90"/>
    <property type="match status" value="1"/>
</dbReference>
<dbReference type="GO" id="GO:0005524">
    <property type="term" value="F:ATP binding"/>
    <property type="evidence" value="ECO:0007669"/>
    <property type="project" value="UniProtKB-KW"/>
</dbReference>
<dbReference type="GO" id="GO:0051082">
    <property type="term" value="F:unfolded protein binding"/>
    <property type="evidence" value="ECO:0007669"/>
    <property type="project" value="InterPro"/>
</dbReference>
<evidence type="ECO:0000256" key="1">
    <source>
        <dbReference type="ARBA" id="ARBA00008239"/>
    </source>
</evidence>
<dbReference type="InterPro" id="IPR020575">
    <property type="entry name" value="Hsp90_N"/>
</dbReference>
<keyword evidence="4" id="KW-0143">Chaperone</keyword>
<accession>A0A9Q0LYZ6</accession>
<dbReference type="Gene3D" id="1.20.120.790">
    <property type="entry name" value="Heat shock protein 90, C-terminal domain"/>
    <property type="match status" value="1"/>
</dbReference>
<dbReference type="PANTHER" id="PTHR11528">
    <property type="entry name" value="HEAT SHOCK PROTEIN 90 FAMILY MEMBER"/>
    <property type="match status" value="1"/>
</dbReference>
<keyword evidence="2 5" id="KW-0547">Nucleotide-binding</keyword>
<feature type="region of interest" description="Disordered" evidence="6">
    <location>
        <begin position="307"/>
        <end position="343"/>
    </location>
</feature>
<keyword evidence="9" id="KW-1185">Reference proteome</keyword>
<dbReference type="AlphaFoldDB" id="A0A9Q0LYZ6"/>
<dbReference type="PROSITE" id="PS00298">
    <property type="entry name" value="HSP90"/>
    <property type="match status" value="1"/>
</dbReference>
<gene>
    <name evidence="8" type="ORF">M0811_04178</name>
</gene>
<comment type="similarity">
    <text evidence="1">Belongs to the heat shock protein 90 family.</text>
</comment>
<feature type="binding site" evidence="5">
    <location>
        <position position="170"/>
    </location>
    <ligand>
        <name>ATP</name>
        <dbReference type="ChEBI" id="CHEBI:30616"/>
    </ligand>
</feature>
<dbReference type="InterPro" id="IPR020568">
    <property type="entry name" value="Ribosomal_Su5_D2-typ_SF"/>
</dbReference>
<feature type="binding site" evidence="5">
    <location>
        <position position="255"/>
    </location>
    <ligand>
        <name>ATP</name>
        <dbReference type="ChEBI" id="CHEBI:30616"/>
    </ligand>
</feature>
<evidence type="ECO:0000256" key="3">
    <source>
        <dbReference type="ARBA" id="ARBA00022840"/>
    </source>
</evidence>
<evidence type="ECO:0000313" key="9">
    <source>
        <dbReference type="Proteomes" id="UP001149090"/>
    </source>
</evidence>
<dbReference type="HAMAP" id="MF_00505">
    <property type="entry name" value="HSP90"/>
    <property type="match status" value="1"/>
</dbReference>
<feature type="compositionally biased region" description="Acidic residues" evidence="6">
    <location>
        <begin position="776"/>
        <end position="798"/>
    </location>
</feature>
<feature type="binding site" evidence="5">
    <location>
        <position position="157"/>
    </location>
    <ligand>
        <name>ATP</name>
        <dbReference type="ChEBI" id="CHEBI:30616"/>
    </ligand>
</feature>
<dbReference type="OMA" id="KHEFETE"/>
<dbReference type="InterPro" id="IPR036890">
    <property type="entry name" value="HATPase_C_sf"/>
</dbReference>
<feature type="compositionally biased region" description="Acidic residues" evidence="6">
    <location>
        <begin position="320"/>
        <end position="343"/>
    </location>
</feature>
<sequence length="807" mass="94044">MKIILYFLFMFLLLLRLLTTAEQENDEPIEAKADPIIENDIVEDIGHKTAPGKTEIDEEIRKQTQHWSHDEQELIKETMESFKYQADTAKLMELIINSIYSNKEIFLRELISNASDALQKIRFLSLLDASKLGSDTLDDLKIKIAFDSENRLITITDNGIGMTKNDLVNNIGRIAQSGSKQFLDKLHETGDLSGIIGQFGVGFYSVFLVSDSVTVISKHNDDPTQWIWRSDLKGVNETSYTISPDPRGNTLGRGTSIVLHISEDSELDPFLDQEELTDLVIKYSQFIDFPIYMYKYVWENVPIEKKPENDEKQPEKEPENEPVTDFEIEEDEPENLDQDEKIDEPETERIQMWKWVMMNPQKPIWIRNSKDISPDEYNSFFKMLSKKTEDPMTYIHFSAEGEAEFRSILYVPGSLPFGSVEQAMPHNNKIKLYVKRVFITDNFLDELLPTYLSFIMGVVDSDNLPLNLSREMLQKHRLLKLMKNKLTRKCLEMIRKIFQEDDDVKKSRFWSEFGTYIKGGIIEEKRPPFQNKLIDLVRFYSSKSEDKMVTLKEYAENMKEDQKAIYYIGGSRKEVVAQSPHIERLKEMDYEVLYLIDPIDEYCVLAIDKYNGTRFVDASKESLFASDEENKIIEELEEEYEDLISWFKMIILDKVDRVTISRRLKSSPCVISSKDYGVSANLERILKAQPLNQQQMDMLINLYKKTFEINPNHPIIKNLHSRIKENQLDAKTLEMGKLLYETALVSSGYQSTDTPEYTNRVFKILGFSLGVEENEVEFEVEEEQEEQEDEVEFEEQEEIEKPDKKEL</sequence>
<evidence type="ECO:0000313" key="8">
    <source>
        <dbReference type="EMBL" id="KAJ5079865.1"/>
    </source>
</evidence>
<dbReference type="EMBL" id="JAPDFW010000022">
    <property type="protein sequence ID" value="KAJ5079865.1"/>
    <property type="molecule type" value="Genomic_DNA"/>
</dbReference>
<dbReference type="InterPro" id="IPR001404">
    <property type="entry name" value="Hsp90_fam"/>
</dbReference>
<dbReference type="Pfam" id="PF00183">
    <property type="entry name" value="HSP90"/>
    <property type="match status" value="1"/>
</dbReference>
<dbReference type="CDD" id="cd16927">
    <property type="entry name" value="HATPase_Hsp90-like"/>
    <property type="match status" value="1"/>
</dbReference>
<dbReference type="Gene3D" id="3.40.50.11260">
    <property type="match status" value="1"/>
</dbReference>
<comment type="caution">
    <text evidence="8">The sequence shown here is derived from an EMBL/GenBank/DDBJ whole genome shotgun (WGS) entry which is preliminary data.</text>
</comment>
<dbReference type="Pfam" id="PF13589">
    <property type="entry name" value="HATPase_c_3"/>
    <property type="match status" value="1"/>
</dbReference>
<feature type="compositionally biased region" description="Basic and acidic residues" evidence="6">
    <location>
        <begin position="307"/>
        <end position="319"/>
    </location>
</feature>
<dbReference type="SUPFAM" id="SSF54211">
    <property type="entry name" value="Ribosomal protein S5 domain 2-like"/>
    <property type="match status" value="1"/>
</dbReference>